<dbReference type="SUPFAM" id="SSF103481">
    <property type="entry name" value="Multidrug resistance efflux transporter EmrE"/>
    <property type="match status" value="1"/>
</dbReference>
<evidence type="ECO:0000313" key="3">
    <source>
        <dbReference type="EMBL" id="XBH14600.1"/>
    </source>
</evidence>
<dbReference type="EMBL" id="CP121195">
    <property type="protein sequence ID" value="XBH14600.1"/>
    <property type="molecule type" value="Genomic_DNA"/>
</dbReference>
<feature type="transmembrane region" description="Helical" evidence="1">
    <location>
        <begin position="209"/>
        <end position="231"/>
    </location>
</feature>
<gene>
    <name evidence="2" type="ORF">P4G45_05435</name>
    <name evidence="3" type="ORF">P8936_05405</name>
</gene>
<keyword evidence="1" id="KW-1133">Transmembrane helix</keyword>
<proteinExistence type="predicted"/>
<dbReference type="RefSeq" id="WP_348268660.1">
    <property type="nucleotide sequence ID" value="NZ_CP121194.1"/>
</dbReference>
<dbReference type="KEGG" id="epl:P4G45_05435"/>
<feature type="transmembrane region" description="Helical" evidence="1">
    <location>
        <begin position="93"/>
        <end position="111"/>
    </location>
</feature>
<dbReference type="AlphaFoldDB" id="A0AAU7DBX9"/>
<dbReference type="EMBL" id="CP121194">
    <property type="protein sequence ID" value="XBH11173.1"/>
    <property type="molecule type" value="Genomic_DNA"/>
</dbReference>
<accession>A0AAU7DBX9</accession>
<sequence length="295" mass="32190">MRRTIWIAFGALCVMLSSSWLLPAEDLNALPIAQQGCFYGVVGLAAGMLSYRQLWGRLKRREWLCLQLAGLSVLLLGLPTVLSEWVRDGMSDISRAALFALVPFVVVVVAAARELEPGVRRFFVPALIGFGGALLLLPFNFPMSVRGQAMFGVLLLVIVLVGFASEWIYRLLRGFGMMEALAVICLSNAVFLAACHFAGLPFAESWSGASALISIHSLYSLLELLLLVWLLREMTPVRLAARYLVVPLFTVLEGLVFLRPAPTVRMGAGLVLLVFGVGYILFSRGGDSDAVLSIR</sequence>
<evidence type="ECO:0000256" key="1">
    <source>
        <dbReference type="SAM" id="Phobius"/>
    </source>
</evidence>
<feature type="transmembrane region" description="Helical" evidence="1">
    <location>
        <begin position="31"/>
        <end position="51"/>
    </location>
</feature>
<feature type="transmembrane region" description="Helical" evidence="1">
    <location>
        <begin position="149"/>
        <end position="169"/>
    </location>
</feature>
<accession>A0AAU7D1Z3</accession>
<feature type="transmembrane region" description="Helical" evidence="1">
    <location>
        <begin position="123"/>
        <end position="143"/>
    </location>
</feature>
<feature type="transmembrane region" description="Helical" evidence="1">
    <location>
        <begin position="181"/>
        <end position="203"/>
    </location>
</feature>
<feature type="transmembrane region" description="Helical" evidence="1">
    <location>
        <begin position="63"/>
        <end position="81"/>
    </location>
</feature>
<name>A0AAU7DBX9_9BACT</name>
<evidence type="ECO:0000313" key="2">
    <source>
        <dbReference type="EMBL" id="XBH11173.1"/>
    </source>
</evidence>
<dbReference type="InterPro" id="IPR037185">
    <property type="entry name" value="EmrE-like"/>
</dbReference>
<feature type="transmembrane region" description="Helical" evidence="1">
    <location>
        <begin position="264"/>
        <end position="282"/>
    </location>
</feature>
<reference evidence="3" key="1">
    <citation type="submission" date="2023-03" db="EMBL/GenBank/DDBJ databases">
        <title>Edaphobacter sp.</title>
        <authorList>
            <person name="Huber K.J."/>
            <person name="Papendorf J."/>
            <person name="Pilke C."/>
            <person name="Bunk B."/>
            <person name="Sproeer C."/>
            <person name="Pester M."/>
        </authorList>
    </citation>
    <scope>NUCLEOTIDE SEQUENCE</scope>
    <source>
        <strain evidence="2">DSM 109919</strain>
        <strain evidence="3">DSM 109920</strain>
    </source>
</reference>
<protein>
    <recommendedName>
        <fullName evidence="4">DMT family transporter</fullName>
    </recommendedName>
</protein>
<keyword evidence="1" id="KW-0472">Membrane</keyword>
<organism evidence="3">
    <name type="scientific">Edaphobacter paludis</name>
    <dbReference type="NCBI Taxonomy" id="3035702"/>
    <lineage>
        <taxon>Bacteria</taxon>
        <taxon>Pseudomonadati</taxon>
        <taxon>Acidobacteriota</taxon>
        <taxon>Terriglobia</taxon>
        <taxon>Terriglobales</taxon>
        <taxon>Acidobacteriaceae</taxon>
        <taxon>Edaphobacter</taxon>
    </lineage>
</organism>
<keyword evidence="1" id="KW-0812">Transmembrane</keyword>
<evidence type="ECO:0008006" key="4">
    <source>
        <dbReference type="Google" id="ProtNLM"/>
    </source>
</evidence>
<feature type="transmembrane region" description="Helical" evidence="1">
    <location>
        <begin position="240"/>
        <end position="258"/>
    </location>
</feature>